<keyword evidence="5 8" id="KW-0812">Transmembrane</keyword>
<dbReference type="NCBIfam" id="TIGR00710">
    <property type="entry name" value="efflux_Bcr_CflA"/>
    <property type="match status" value="1"/>
</dbReference>
<dbReference type="PROSITE" id="PS50850">
    <property type="entry name" value="MFS"/>
    <property type="match status" value="1"/>
</dbReference>
<evidence type="ECO:0000256" key="5">
    <source>
        <dbReference type="ARBA" id="ARBA00022692"/>
    </source>
</evidence>
<evidence type="ECO:0000256" key="4">
    <source>
        <dbReference type="ARBA" id="ARBA00022475"/>
    </source>
</evidence>
<proteinExistence type="inferred from homology"/>
<evidence type="ECO:0000256" key="6">
    <source>
        <dbReference type="ARBA" id="ARBA00022989"/>
    </source>
</evidence>
<protein>
    <recommendedName>
        <fullName evidence="8">Bcr/CflA family efflux transporter</fullName>
    </recommendedName>
</protein>
<dbReference type="GO" id="GO:0042910">
    <property type="term" value="F:xenobiotic transmembrane transporter activity"/>
    <property type="evidence" value="ECO:0007669"/>
    <property type="project" value="InterPro"/>
</dbReference>
<dbReference type="GO" id="GO:0015385">
    <property type="term" value="F:sodium:proton antiporter activity"/>
    <property type="evidence" value="ECO:0007669"/>
    <property type="project" value="TreeGrafter"/>
</dbReference>
<keyword evidence="11" id="KW-1185">Reference proteome</keyword>
<dbReference type="AlphaFoldDB" id="A0A8H2PPC9"/>
<feature type="transmembrane region" description="Helical" evidence="8">
    <location>
        <begin position="271"/>
        <end position="293"/>
    </location>
</feature>
<dbReference type="SUPFAM" id="SSF103473">
    <property type="entry name" value="MFS general substrate transporter"/>
    <property type="match status" value="1"/>
</dbReference>
<evidence type="ECO:0000313" key="10">
    <source>
        <dbReference type="EMBL" id="TMM47865.1"/>
    </source>
</evidence>
<feature type="transmembrane region" description="Helical" evidence="8">
    <location>
        <begin position="425"/>
        <end position="446"/>
    </location>
</feature>
<name>A0A8H2PPC9_9GAMM</name>
<dbReference type="Gene3D" id="1.20.1720.10">
    <property type="entry name" value="Multidrug resistance protein D"/>
    <property type="match status" value="1"/>
</dbReference>
<evidence type="ECO:0000256" key="1">
    <source>
        <dbReference type="ARBA" id="ARBA00004651"/>
    </source>
</evidence>
<feature type="transmembrane region" description="Helical" evidence="8">
    <location>
        <begin position="212"/>
        <end position="232"/>
    </location>
</feature>
<gene>
    <name evidence="10" type="ORF">FCS21_02560</name>
</gene>
<dbReference type="GO" id="GO:0005886">
    <property type="term" value="C:plasma membrane"/>
    <property type="evidence" value="ECO:0007669"/>
    <property type="project" value="UniProtKB-SubCell"/>
</dbReference>
<organism evidence="10 11">
    <name type="scientific">Colwellia ponticola</name>
    <dbReference type="NCBI Taxonomy" id="2304625"/>
    <lineage>
        <taxon>Bacteria</taxon>
        <taxon>Pseudomonadati</taxon>
        <taxon>Pseudomonadota</taxon>
        <taxon>Gammaproteobacteria</taxon>
        <taxon>Alteromonadales</taxon>
        <taxon>Colwelliaceae</taxon>
        <taxon>Colwellia</taxon>
    </lineage>
</organism>
<comment type="caution">
    <text evidence="8">Lacks conserved residue(s) required for the propagation of feature annotation.</text>
</comment>
<dbReference type="OrthoDB" id="9814303at2"/>
<dbReference type="PANTHER" id="PTHR23502">
    <property type="entry name" value="MAJOR FACILITATOR SUPERFAMILY"/>
    <property type="match status" value="1"/>
</dbReference>
<keyword evidence="4" id="KW-1003">Cell membrane</keyword>
<dbReference type="RefSeq" id="WP_138620394.1">
    <property type="nucleotide sequence ID" value="NZ_SZVP01000001.1"/>
</dbReference>
<feature type="transmembrane region" description="Helical" evidence="8">
    <location>
        <begin position="305"/>
        <end position="323"/>
    </location>
</feature>
<dbReference type="EMBL" id="SZVP01000001">
    <property type="protein sequence ID" value="TMM47865.1"/>
    <property type="molecule type" value="Genomic_DNA"/>
</dbReference>
<evidence type="ECO:0000256" key="3">
    <source>
        <dbReference type="ARBA" id="ARBA00022448"/>
    </source>
</evidence>
<dbReference type="CDD" id="cd17320">
    <property type="entry name" value="MFS_MdfA_MDR_like"/>
    <property type="match status" value="1"/>
</dbReference>
<feature type="domain" description="Major facilitator superfamily (MFS) profile" evidence="9">
    <location>
        <begin position="57"/>
        <end position="451"/>
    </location>
</feature>
<dbReference type="InterPro" id="IPR011701">
    <property type="entry name" value="MFS"/>
</dbReference>
<dbReference type="InterPro" id="IPR020846">
    <property type="entry name" value="MFS_dom"/>
</dbReference>
<comment type="similarity">
    <text evidence="2 8">Belongs to the major facilitator superfamily. Bcr/CmlA family.</text>
</comment>
<accession>A0A8H2PPC9</accession>
<dbReference type="InterPro" id="IPR036259">
    <property type="entry name" value="MFS_trans_sf"/>
</dbReference>
<sequence length="460" mass="50029">MTAQNNDGASSSSAVKNSAIHQVNSHQVEKANLNSSDKSIKHENINQSTAQLKVSLALLLPLLAAILAVSPLAVDMYLPAMPALAEYLNTPMSMVQNSLSIYLLGYALGLILFGPMADKHARRTLVFIGIGGFFITSVLLTLVANIEQFLTVRFLQAFVSSAATVVVPGAVREYYGKDTAKGLSYVSMIMMLAPMIAPSIGSVLLLAHSWQLIFYVLAGYSFIVLLLVMKYLPDAANVTDAAGASSLGKVTVQMGFMQRYKIVLSNGEARLDIISSMMIALAFFAYITAIPYVYLKVFAVSEYTFSVLFALNIFALMTAHFTNTRFVMRKGSRKMLRFGLSLATIAATALVVVNFLQLPLMYTVMTIFPLMGSISMIAVNSDALILTKFPEHSGTVTAVIGTLRWGIGALAGPILAFFYDGSAKPFALLMFFAVLVVLCCQLSVWFSDKSRLNLRHSKYN</sequence>
<evidence type="ECO:0000256" key="2">
    <source>
        <dbReference type="ARBA" id="ARBA00006236"/>
    </source>
</evidence>
<comment type="caution">
    <text evidence="10">The sequence shown here is derived from an EMBL/GenBank/DDBJ whole genome shotgun (WGS) entry which is preliminary data.</text>
</comment>
<evidence type="ECO:0000256" key="7">
    <source>
        <dbReference type="ARBA" id="ARBA00023136"/>
    </source>
</evidence>
<dbReference type="GO" id="GO:1990961">
    <property type="term" value="P:xenobiotic detoxification by transmembrane export across the plasma membrane"/>
    <property type="evidence" value="ECO:0007669"/>
    <property type="project" value="InterPro"/>
</dbReference>
<evidence type="ECO:0000259" key="9">
    <source>
        <dbReference type="PROSITE" id="PS50850"/>
    </source>
</evidence>
<dbReference type="Pfam" id="PF07690">
    <property type="entry name" value="MFS_1"/>
    <property type="match status" value="1"/>
</dbReference>
<evidence type="ECO:0000313" key="11">
    <source>
        <dbReference type="Proteomes" id="UP000307702"/>
    </source>
</evidence>
<reference evidence="10 11" key="1">
    <citation type="submission" date="2019-05" db="EMBL/GenBank/DDBJ databases">
        <title>Colwellia ponticola sp. nov., isolated from seawater.</title>
        <authorList>
            <person name="Yoon J.-H."/>
        </authorList>
    </citation>
    <scope>NUCLEOTIDE SEQUENCE [LARGE SCALE GENOMIC DNA]</scope>
    <source>
        <strain evidence="10 11">OISW-25</strain>
    </source>
</reference>
<comment type="subcellular location">
    <subcellularLocation>
        <location evidence="8">Cell inner membrane</location>
        <topology evidence="8">Multi-pass membrane protein</topology>
    </subcellularLocation>
    <subcellularLocation>
        <location evidence="1">Cell membrane</location>
        <topology evidence="1">Multi-pass membrane protein</topology>
    </subcellularLocation>
</comment>
<dbReference type="InterPro" id="IPR004812">
    <property type="entry name" value="Efflux_drug-R_Bcr/CmlA"/>
</dbReference>
<feature type="transmembrane region" description="Helical" evidence="8">
    <location>
        <begin position="183"/>
        <end position="206"/>
    </location>
</feature>
<feature type="transmembrane region" description="Helical" evidence="8">
    <location>
        <begin position="335"/>
        <end position="356"/>
    </location>
</feature>
<keyword evidence="8" id="KW-0997">Cell inner membrane</keyword>
<feature type="transmembrane region" description="Helical" evidence="8">
    <location>
        <begin position="125"/>
        <end position="146"/>
    </location>
</feature>
<feature type="transmembrane region" description="Helical" evidence="8">
    <location>
        <begin position="152"/>
        <end position="171"/>
    </location>
</feature>
<evidence type="ECO:0000256" key="8">
    <source>
        <dbReference type="RuleBase" id="RU365088"/>
    </source>
</evidence>
<feature type="transmembrane region" description="Helical" evidence="8">
    <location>
        <begin position="94"/>
        <end position="113"/>
    </location>
</feature>
<keyword evidence="6 8" id="KW-1133">Transmembrane helix</keyword>
<dbReference type="Proteomes" id="UP000307702">
    <property type="component" value="Unassembled WGS sequence"/>
</dbReference>
<keyword evidence="7 8" id="KW-0472">Membrane</keyword>
<feature type="transmembrane region" description="Helical" evidence="8">
    <location>
        <begin position="398"/>
        <end position="419"/>
    </location>
</feature>
<dbReference type="PANTHER" id="PTHR23502:SF132">
    <property type="entry name" value="POLYAMINE TRANSPORTER 2-RELATED"/>
    <property type="match status" value="1"/>
</dbReference>
<keyword evidence="3 8" id="KW-0813">Transport</keyword>
<feature type="transmembrane region" description="Helical" evidence="8">
    <location>
        <begin position="54"/>
        <end position="74"/>
    </location>
</feature>